<sequence>MGYTLPDPQLQVPYPGHDFSMDASGQNYASWASFDHTWAANHSAYALPSPVYSYDPARMSTPGTMEFADPMLAAYPPSYPQDPAMLSSPMYPTSETLPGFAPPPSQEEFYPDASQTYSFCHVSYPTTVPFENSGPQPTEQ</sequence>
<evidence type="ECO:0000256" key="1">
    <source>
        <dbReference type="SAM" id="MobiDB-lite"/>
    </source>
</evidence>
<accession>A0A1I7ZXE0</accession>
<proteinExistence type="predicted"/>
<evidence type="ECO:0000313" key="3">
    <source>
        <dbReference type="WBParaSite" id="L893_g30862.t1"/>
    </source>
</evidence>
<protein>
    <submittedName>
        <fullName evidence="3">Colorectal cancer associated 2</fullName>
    </submittedName>
</protein>
<evidence type="ECO:0000313" key="2">
    <source>
        <dbReference type="Proteomes" id="UP000095287"/>
    </source>
</evidence>
<name>A0A1I7ZXE0_9BILA</name>
<feature type="region of interest" description="Disordered" evidence="1">
    <location>
        <begin position="86"/>
        <end position="108"/>
    </location>
</feature>
<dbReference type="Proteomes" id="UP000095287">
    <property type="component" value="Unplaced"/>
</dbReference>
<dbReference type="WBParaSite" id="L893_g30862.t1">
    <property type="protein sequence ID" value="L893_g30862.t1"/>
    <property type="gene ID" value="L893_g30862"/>
</dbReference>
<dbReference type="AlphaFoldDB" id="A0A1I7ZXE0"/>
<reference evidence="3" key="1">
    <citation type="submission" date="2016-11" db="UniProtKB">
        <authorList>
            <consortium name="WormBaseParasite"/>
        </authorList>
    </citation>
    <scope>IDENTIFICATION</scope>
</reference>
<organism evidence="2 3">
    <name type="scientific">Steinernema glaseri</name>
    <dbReference type="NCBI Taxonomy" id="37863"/>
    <lineage>
        <taxon>Eukaryota</taxon>
        <taxon>Metazoa</taxon>
        <taxon>Ecdysozoa</taxon>
        <taxon>Nematoda</taxon>
        <taxon>Chromadorea</taxon>
        <taxon>Rhabditida</taxon>
        <taxon>Tylenchina</taxon>
        <taxon>Panagrolaimomorpha</taxon>
        <taxon>Strongyloidoidea</taxon>
        <taxon>Steinernematidae</taxon>
        <taxon>Steinernema</taxon>
    </lineage>
</organism>
<keyword evidence="2" id="KW-1185">Reference proteome</keyword>